<feature type="transmembrane region" description="Helical" evidence="9">
    <location>
        <begin position="442"/>
        <end position="466"/>
    </location>
</feature>
<protein>
    <recommendedName>
        <fullName evidence="12">Purine-cytosine permease</fullName>
    </recommendedName>
</protein>
<evidence type="ECO:0000313" key="11">
    <source>
        <dbReference type="Proteomes" id="UP000761534"/>
    </source>
</evidence>
<evidence type="ECO:0000256" key="2">
    <source>
        <dbReference type="ARBA" id="ARBA00008974"/>
    </source>
</evidence>
<dbReference type="AlphaFoldDB" id="A0A642UEJ8"/>
<evidence type="ECO:0000256" key="3">
    <source>
        <dbReference type="ARBA" id="ARBA00022448"/>
    </source>
</evidence>
<keyword evidence="3 8" id="KW-0813">Transport</keyword>
<feature type="transmembrane region" description="Helical" evidence="9">
    <location>
        <begin position="331"/>
        <end position="350"/>
    </location>
</feature>
<dbReference type="GO" id="GO:0000329">
    <property type="term" value="C:fungal-type vacuole membrane"/>
    <property type="evidence" value="ECO:0007669"/>
    <property type="project" value="TreeGrafter"/>
</dbReference>
<dbReference type="PIRSF" id="PIRSF002744">
    <property type="entry name" value="Pur-cyt_permease"/>
    <property type="match status" value="1"/>
</dbReference>
<keyword evidence="4" id="KW-0597">Phosphoprotein</keyword>
<name>A0A642UEJ8_9ASCO</name>
<dbReference type="Proteomes" id="UP000761534">
    <property type="component" value="Unassembled WGS sequence"/>
</dbReference>
<feature type="transmembrane region" description="Helical" evidence="9">
    <location>
        <begin position="274"/>
        <end position="296"/>
    </location>
</feature>
<feature type="transmembrane region" description="Helical" evidence="9">
    <location>
        <begin position="76"/>
        <end position="96"/>
    </location>
</feature>
<dbReference type="CDD" id="cd11484">
    <property type="entry name" value="SLC-NCS1sbd_CobB-like"/>
    <property type="match status" value="1"/>
</dbReference>
<feature type="transmembrane region" description="Helical" evidence="9">
    <location>
        <begin position="177"/>
        <end position="198"/>
    </location>
</feature>
<feature type="transmembrane region" description="Helical" evidence="9">
    <location>
        <begin position="478"/>
        <end position="499"/>
    </location>
</feature>
<dbReference type="EMBL" id="SWFS01000560">
    <property type="protein sequence ID" value="KAA8897619.1"/>
    <property type="molecule type" value="Genomic_DNA"/>
</dbReference>
<comment type="similarity">
    <text evidence="2 8">Belongs to the purine-cytosine permease (2.A.39) family.</text>
</comment>
<comment type="caution">
    <text evidence="10">The sequence shown here is derived from an EMBL/GenBank/DDBJ whole genome shotgun (WGS) entry which is preliminary data.</text>
</comment>
<evidence type="ECO:0008006" key="12">
    <source>
        <dbReference type="Google" id="ProtNLM"/>
    </source>
</evidence>
<evidence type="ECO:0000256" key="9">
    <source>
        <dbReference type="SAM" id="Phobius"/>
    </source>
</evidence>
<reference evidence="10" key="1">
    <citation type="journal article" date="2019" name="G3 (Bethesda)">
        <title>Genome Assemblies of Two Rare Opportunistic Yeast Pathogens: Diutina rugosa (syn. Candida rugosa) and Trichomonascus ciferrii (syn. Candida ciferrii).</title>
        <authorList>
            <person name="Mixao V."/>
            <person name="Saus E."/>
            <person name="Hansen A.P."/>
            <person name="Lass-Florl C."/>
            <person name="Gabaldon T."/>
        </authorList>
    </citation>
    <scope>NUCLEOTIDE SEQUENCE</scope>
    <source>
        <strain evidence="10">CBS 4856</strain>
    </source>
</reference>
<feature type="transmembrane region" description="Helical" evidence="9">
    <location>
        <begin position="403"/>
        <end position="422"/>
    </location>
</feature>
<dbReference type="InterPro" id="IPR026030">
    <property type="entry name" value="Pur-cyt_permease_Fcy2/21/22"/>
</dbReference>
<feature type="transmembrane region" description="Helical" evidence="9">
    <location>
        <begin position="102"/>
        <end position="119"/>
    </location>
</feature>
<keyword evidence="5 9" id="KW-0812">Transmembrane</keyword>
<dbReference type="FunFam" id="1.10.4160.10:FF:000002">
    <property type="entry name" value="Purine-cytosine permease fcyB"/>
    <property type="match status" value="1"/>
</dbReference>
<feature type="transmembrane region" description="Helical" evidence="9">
    <location>
        <begin position="205"/>
        <end position="226"/>
    </location>
</feature>
<feature type="transmembrane region" description="Helical" evidence="9">
    <location>
        <begin position="238"/>
        <end position="262"/>
    </location>
</feature>
<dbReference type="OrthoDB" id="2116389at2759"/>
<dbReference type="Pfam" id="PF02133">
    <property type="entry name" value="Transp_cyt_pur"/>
    <property type="match status" value="1"/>
</dbReference>
<evidence type="ECO:0000256" key="6">
    <source>
        <dbReference type="ARBA" id="ARBA00022989"/>
    </source>
</evidence>
<organism evidence="10 11">
    <name type="scientific">Trichomonascus ciferrii</name>
    <dbReference type="NCBI Taxonomy" id="44093"/>
    <lineage>
        <taxon>Eukaryota</taxon>
        <taxon>Fungi</taxon>
        <taxon>Dikarya</taxon>
        <taxon>Ascomycota</taxon>
        <taxon>Saccharomycotina</taxon>
        <taxon>Dipodascomycetes</taxon>
        <taxon>Dipodascales</taxon>
        <taxon>Trichomonascaceae</taxon>
        <taxon>Trichomonascus</taxon>
        <taxon>Trichomonascus ciferrii complex</taxon>
    </lineage>
</organism>
<evidence type="ECO:0000256" key="4">
    <source>
        <dbReference type="ARBA" id="ARBA00022553"/>
    </source>
</evidence>
<accession>A0A642UEJ8</accession>
<sequence length="509" mass="55527">MVDIEKQVLEGDQTVDSGSLQKPEGTVVEEFKPLAKFERFMAHINAEVRGIERVPEEEKTDPSLWTAASMWMGGNMVCATFALGALGVATFGLSFWDSVLTIIFFNALGALPVSIFSTFGPPFGLRQMVLSRYWFGHQGVRLIAFLNCIACIGWNAVNTMVSAQMLHTVNNGGLPAWGGVLVISVITVAVSCFGYRIVHLFEMWAWVPVFIIFIIVAVRMGMSGAFTAEPMGSGETEAAAVLSFGSAVYGFATGWTSYASDYTVYMRKDMSRRYVFLVVWLGLLFPCNFAMILGAACMTGAQTTPHFAHNYEKDSVGGLFFAVLVDKSLHGFGQFCVVVLALSTVANNIPNLYSLGLSAQTVWTGFRKIPRVVWTIFGAGVGIAIAIPAYLHFANFMHNFMNIIAYWLAIYASIGFNEHIFYRRGSSGYDPSRYEDKSYLPVGYAALFGFACGVAGVAVGMAQIYWVGPLAAMIGDPAIGGDIGLELGFAFSTIGFHATRWLELKYIGK</sequence>
<keyword evidence="11" id="KW-1185">Reference proteome</keyword>
<dbReference type="Gene3D" id="1.10.4160.10">
    <property type="entry name" value="Hydantoin permease"/>
    <property type="match status" value="1"/>
</dbReference>
<keyword evidence="7 8" id="KW-0472">Membrane</keyword>
<evidence type="ECO:0000256" key="5">
    <source>
        <dbReference type="ARBA" id="ARBA00022692"/>
    </source>
</evidence>
<dbReference type="PANTHER" id="PTHR31806">
    <property type="entry name" value="PURINE-CYTOSINE PERMEASE FCY2-RELATED"/>
    <property type="match status" value="1"/>
</dbReference>
<evidence type="ECO:0000313" key="10">
    <source>
        <dbReference type="EMBL" id="KAA8897619.1"/>
    </source>
</evidence>
<feature type="transmembrane region" description="Helical" evidence="9">
    <location>
        <begin position="371"/>
        <end position="391"/>
    </location>
</feature>
<dbReference type="GO" id="GO:0015856">
    <property type="term" value="P:cytosine transport"/>
    <property type="evidence" value="ECO:0007669"/>
    <property type="project" value="UniProtKB-ARBA"/>
</dbReference>
<dbReference type="GO" id="GO:0015205">
    <property type="term" value="F:nucleobase transmembrane transporter activity"/>
    <property type="evidence" value="ECO:0007669"/>
    <property type="project" value="TreeGrafter"/>
</dbReference>
<gene>
    <name evidence="10" type="ORF">TRICI_006697</name>
</gene>
<evidence type="ECO:0000256" key="7">
    <source>
        <dbReference type="ARBA" id="ARBA00023136"/>
    </source>
</evidence>
<evidence type="ECO:0000256" key="1">
    <source>
        <dbReference type="ARBA" id="ARBA00004141"/>
    </source>
</evidence>
<keyword evidence="6 9" id="KW-1133">Transmembrane helix</keyword>
<feature type="transmembrane region" description="Helical" evidence="9">
    <location>
        <begin position="140"/>
        <end position="157"/>
    </location>
</feature>
<comment type="subcellular location">
    <subcellularLocation>
        <location evidence="1">Membrane</location>
        <topology evidence="1">Multi-pass membrane protein</topology>
    </subcellularLocation>
</comment>
<dbReference type="PANTHER" id="PTHR31806:SF1">
    <property type="entry name" value="PURINE-CYTOSINE PERMEASE FCY2-RELATED"/>
    <property type="match status" value="1"/>
</dbReference>
<dbReference type="GO" id="GO:0005886">
    <property type="term" value="C:plasma membrane"/>
    <property type="evidence" value="ECO:0007669"/>
    <property type="project" value="TreeGrafter"/>
</dbReference>
<dbReference type="VEuPathDB" id="FungiDB:TRICI_006697"/>
<evidence type="ECO:0000256" key="8">
    <source>
        <dbReference type="PIRNR" id="PIRNR002744"/>
    </source>
</evidence>
<dbReference type="InterPro" id="IPR001248">
    <property type="entry name" value="Pur-cyt_permease"/>
</dbReference>
<proteinExistence type="inferred from homology"/>